<gene>
    <name evidence="2" type="ORF">FHG66_01840</name>
</gene>
<reference evidence="2 3" key="1">
    <citation type="submission" date="2019-06" db="EMBL/GenBank/DDBJ databases">
        <title>YIM 131921 draft genome.</title>
        <authorList>
            <person name="Jiang L."/>
        </authorList>
    </citation>
    <scope>NUCLEOTIDE SEQUENCE [LARGE SCALE GENOMIC DNA]</scope>
    <source>
        <strain evidence="2 3">YIM 131921</strain>
    </source>
</reference>
<feature type="compositionally biased region" description="Polar residues" evidence="1">
    <location>
        <begin position="45"/>
        <end position="61"/>
    </location>
</feature>
<dbReference type="EMBL" id="VDFU01000002">
    <property type="protein sequence ID" value="TNC52308.1"/>
    <property type="molecule type" value="Genomic_DNA"/>
</dbReference>
<accession>A0A5C4N2Z6</accession>
<evidence type="ECO:0000256" key="1">
    <source>
        <dbReference type="SAM" id="MobiDB-lite"/>
    </source>
</evidence>
<feature type="compositionally biased region" description="Pro residues" evidence="1">
    <location>
        <begin position="1"/>
        <end position="10"/>
    </location>
</feature>
<dbReference type="OrthoDB" id="7190664at2"/>
<dbReference type="Proteomes" id="UP000305887">
    <property type="component" value="Unassembled WGS sequence"/>
</dbReference>
<proteinExistence type="predicted"/>
<protein>
    <submittedName>
        <fullName evidence="2">Uncharacterized protein</fullName>
    </submittedName>
</protein>
<evidence type="ECO:0000313" key="3">
    <source>
        <dbReference type="Proteomes" id="UP000305887"/>
    </source>
</evidence>
<keyword evidence="3" id="KW-1185">Reference proteome</keyword>
<comment type="caution">
    <text evidence="2">The sequence shown here is derived from an EMBL/GenBank/DDBJ whole genome shotgun (WGS) entry which is preliminary data.</text>
</comment>
<organism evidence="2 3">
    <name type="scientific">Rubellimicrobium rubrum</name>
    <dbReference type="NCBI Taxonomy" id="2585369"/>
    <lineage>
        <taxon>Bacteria</taxon>
        <taxon>Pseudomonadati</taxon>
        <taxon>Pseudomonadota</taxon>
        <taxon>Alphaproteobacteria</taxon>
        <taxon>Rhodobacterales</taxon>
        <taxon>Roseobacteraceae</taxon>
        <taxon>Rubellimicrobium</taxon>
    </lineage>
</organism>
<dbReference type="RefSeq" id="WP_139074992.1">
    <property type="nucleotide sequence ID" value="NZ_VDFU01000002.1"/>
</dbReference>
<evidence type="ECO:0000313" key="2">
    <source>
        <dbReference type="EMBL" id="TNC52308.1"/>
    </source>
</evidence>
<name>A0A5C4N2Z6_9RHOB</name>
<sequence length="61" mass="6422">MSSKLPPIPPANQSDKGPVSAAHPEDHGTHVGDPQKQNPDKIGQAGNSKVNTTNQGLQQDR</sequence>
<feature type="region of interest" description="Disordered" evidence="1">
    <location>
        <begin position="1"/>
        <end position="61"/>
    </location>
</feature>
<dbReference type="AlphaFoldDB" id="A0A5C4N2Z6"/>